<evidence type="ECO:0000313" key="2">
    <source>
        <dbReference type="Proteomes" id="UP000076798"/>
    </source>
</evidence>
<accession>A0A166B6T2</accession>
<keyword evidence="2" id="KW-1185">Reference proteome</keyword>
<dbReference type="AlphaFoldDB" id="A0A166B6T2"/>
<proteinExistence type="predicted"/>
<dbReference type="EMBL" id="KV428118">
    <property type="protein sequence ID" value="KZT36052.1"/>
    <property type="molecule type" value="Genomic_DNA"/>
</dbReference>
<sequence>MRQSRAGQYPFRITFSDSQYPYDNHCRPSDMTWIFQDMSQSTVGRLGVLLPCSSLGSQTLAHYPLFGRLQHAPGQVPLPAFSLKFICQDFF</sequence>
<dbReference type="Proteomes" id="UP000076798">
    <property type="component" value="Unassembled WGS sequence"/>
</dbReference>
<name>A0A166B6T2_9AGAM</name>
<reference evidence="1 2" key="1">
    <citation type="journal article" date="2016" name="Mol. Biol. Evol.">
        <title>Comparative Genomics of Early-Diverging Mushroom-Forming Fungi Provides Insights into the Origins of Lignocellulose Decay Capabilities.</title>
        <authorList>
            <person name="Nagy L.G."/>
            <person name="Riley R."/>
            <person name="Tritt A."/>
            <person name="Adam C."/>
            <person name="Daum C."/>
            <person name="Floudas D."/>
            <person name="Sun H."/>
            <person name="Yadav J.S."/>
            <person name="Pangilinan J."/>
            <person name="Larsson K.H."/>
            <person name="Matsuura K."/>
            <person name="Barry K."/>
            <person name="Labutti K."/>
            <person name="Kuo R."/>
            <person name="Ohm R.A."/>
            <person name="Bhattacharya S.S."/>
            <person name="Shirouzu T."/>
            <person name="Yoshinaga Y."/>
            <person name="Martin F.M."/>
            <person name="Grigoriev I.V."/>
            <person name="Hibbett D.S."/>
        </authorList>
    </citation>
    <scope>NUCLEOTIDE SEQUENCE [LARGE SCALE GENOMIC DNA]</scope>
    <source>
        <strain evidence="1 2">HHB10207 ss-3</strain>
    </source>
</reference>
<organism evidence="1 2">
    <name type="scientific">Sistotremastrum suecicum HHB10207 ss-3</name>
    <dbReference type="NCBI Taxonomy" id="1314776"/>
    <lineage>
        <taxon>Eukaryota</taxon>
        <taxon>Fungi</taxon>
        <taxon>Dikarya</taxon>
        <taxon>Basidiomycota</taxon>
        <taxon>Agaricomycotina</taxon>
        <taxon>Agaricomycetes</taxon>
        <taxon>Sistotremastrales</taxon>
        <taxon>Sistotremastraceae</taxon>
        <taxon>Sistotremastrum</taxon>
    </lineage>
</organism>
<gene>
    <name evidence="1" type="ORF">SISSUDRAFT_1050413</name>
</gene>
<protein>
    <submittedName>
        <fullName evidence="1">Uncharacterized protein</fullName>
    </submittedName>
</protein>
<evidence type="ECO:0000313" key="1">
    <source>
        <dbReference type="EMBL" id="KZT36052.1"/>
    </source>
</evidence>